<dbReference type="PROSITE" id="PS50104">
    <property type="entry name" value="TIR"/>
    <property type="match status" value="1"/>
</dbReference>
<reference evidence="2" key="1">
    <citation type="submission" date="2021-01" db="EMBL/GenBank/DDBJ databases">
        <title>Genome sequence of Phenylobacterium sp. 20VBR1 isolated from a valley glaceir, Ny-Alesund, Svalbard.</title>
        <authorList>
            <person name="Thomas F.A."/>
            <person name="Krishnan K.P."/>
            <person name="Sinha R.K."/>
        </authorList>
    </citation>
    <scope>NUCLEOTIDE SEQUENCE</scope>
    <source>
        <strain evidence="2">20VBR1</strain>
    </source>
</reference>
<dbReference type="InterPro" id="IPR000157">
    <property type="entry name" value="TIR_dom"/>
</dbReference>
<dbReference type="AlphaFoldDB" id="A0A974SAB6"/>
<accession>A0A974SAB6</accession>
<dbReference type="Gene3D" id="3.40.50.10140">
    <property type="entry name" value="Toll/interleukin-1 receptor homology (TIR) domain"/>
    <property type="match status" value="1"/>
</dbReference>
<proteinExistence type="predicted"/>
<dbReference type="Pfam" id="PF13676">
    <property type="entry name" value="TIR_2"/>
    <property type="match status" value="1"/>
</dbReference>
<sequence length="238" mass="27075">MGSGPKGLSPSSTGIDLGLGIRYSSCVQDWGRPLPDIFLSYSREDQAVARRFAEAFAGQGFDVWWDATLKSGEAYDEVTETALRMARAVVVLWSPRSVMSRWVRAEATLADRNKTLVPCMIEPCERPLMFELTQTAELAHWQGGAEDRVWQGFVADVRRLVERNGRLSRRPRRWPRSSPTQRRRVRPCWPCCRSTTCPATRRWPFSLTGCQKTFSAGSLRIDAEGHRPHLQFPVPRPR</sequence>
<protein>
    <submittedName>
        <fullName evidence="2">Toll/interleukin-1 receptor domain-containing protein</fullName>
    </submittedName>
</protein>
<dbReference type="InterPro" id="IPR035897">
    <property type="entry name" value="Toll_tir_struct_dom_sf"/>
</dbReference>
<dbReference type="SUPFAM" id="SSF52200">
    <property type="entry name" value="Toll/Interleukin receptor TIR domain"/>
    <property type="match status" value="1"/>
</dbReference>
<gene>
    <name evidence="2" type="ORF">JKL49_13205</name>
</gene>
<dbReference type="GO" id="GO:0007165">
    <property type="term" value="P:signal transduction"/>
    <property type="evidence" value="ECO:0007669"/>
    <property type="project" value="InterPro"/>
</dbReference>
<dbReference type="EMBL" id="CP068570">
    <property type="protein sequence ID" value="QQZ51766.1"/>
    <property type="molecule type" value="Genomic_DNA"/>
</dbReference>
<organism evidence="2">
    <name type="scientific">Phenylobacterium glaciei</name>
    <dbReference type="NCBI Taxonomy" id="2803784"/>
    <lineage>
        <taxon>Bacteria</taxon>
        <taxon>Pseudomonadati</taxon>
        <taxon>Pseudomonadota</taxon>
        <taxon>Alphaproteobacteria</taxon>
        <taxon>Caulobacterales</taxon>
        <taxon>Caulobacteraceae</taxon>
        <taxon>Phenylobacterium</taxon>
    </lineage>
</organism>
<name>A0A974SAB6_9CAUL</name>
<evidence type="ECO:0000313" key="2">
    <source>
        <dbReference type="EMBL" id="QQZ51766.1"/>
    </source>
</evidence>
<keyword evidence="2" id="KW-0675">Receptor</keyword>
<evidence type="ECO:0000259" key="1">
    <source>
        <dbReference type="PROSITE" id="PS50104"/>
    </source>
</evidence>
<feature type="domain" description="TIR" evidence="1">
    <location>
        <begin position="33"/>
        <end position="161"/>
    </location>
</feature>